<dbReference type="RefSeq" id="WP_219780482.1">
    <property type="nucleotide sequence ID" value="NZ_JAHXPT010000010.1"/>
</dbReference>
<reference evidence="1 2" key="1">
    <citation type="submission" date="2021-07" db="EMBL/GenBank/DDBJ databases">
        <title>Clostridium weizhouense sp. nov., an anaerobic bacterium isolated from activated sludge of Petroleum wastewater.</title>
        <authorList>
            <person name="Li Q."/>
        </authorList>
    </citation>
    <scope>NUCLEOTIDE SEQUENCE [LARGE SCALE GENOMIC DNA]</scope>
    <source>
        <strain evidence="1 2">YB-6</strain>
    </source>
</reference>
<keyword evidence="2" id="KW-1185">Reference proteome</keyword>
<organism evidence="1 2">
    <name type="scientific">Clostridium weizhouense</name>
    <dbReference type="NCBI Taxonomy" id="2859781"/>
    <lineage>
        <taxon>Bacteria</taxon>
        <taxon>Bacillati</taxon>
        <taxon>Bacillota</taxon>
        <taxon>Clostridia</taxon>
        <taxon>Eubacteriales</taxon>
        <taxon>Clostridiaceae</taxon>
        <taxon>Clostridium</taxon>
    </lineage>
</organism>
<sequence>MSLLGTIVKGAGVVVGKGLELGIKATGEIGGIIAECKGNDTLAESFRENSKKIGEGTYECAKVGSQYLGNGVDKAIEVGAKTGVAVGEFIADEGGFDVDKSRKIGAAVGSGAVGLLTGEIIGGTITTVTALTGTASTGAAISSLHGVAASNATMATIGGGALSVGGAGITGGHAILTAIDVASTVSASASGIGSELKSNTEKQLSGEVINVSEDDYTVSSDD</sequence>
<accession>A0ABS7AQR9</accession>
<evidence type="ECO:0000313" key="1">
    <source>
        <dbReference type="EMBL" id="MBW6411020.1"/>
    </source>
</evidence>
<comment type="caution">
    <text evidence="1">The sequence shown here is derived from an EMBL/GenBank/DDBJ whole genome shotgun (WGS) entry which is preliminary data.</text>
</comment>
<proteinExistence type="predicted"/>
<protein>
    <submittedName>
        <fullName evidence="1">Uncharacterized protein</fullName>
    </submittedName>
</protein>
<dbReference type="EMBL" id="JAHXPT010000010">
    <property type="protein sequence ID" value="MBW6411020.1"/>
    <property type="molecule type" value="Genomic_DNA"/>
</dbReference>
<evidence type="ECO:0000313" key="2">
    <source>
        <dbReference type="Proteomes" id="UP001519921"/>
    </source>
</evidence>
<gene>
    <name evidence="1" type="ORF">KYD98_13025</name>
</gene>
<name>A0ABS7AQR9_9CLOT</name>
<dbReference type="Proteomes" id="UP001519921">
    <property type="component" value="Unassembled WGS sequence"/>
</dbReference>